<dbReference type="OrthoDB" id="557859at2"/>
<comment type="similarity">
    <text evidence="1 2">Belongs to the phD/YefM antitoxin family.</text>
</comment>
<keyword evidence="4" id="KW-1185">Reference proteome</keyword>
<dbReference type="Pfam" id="PF02604">
    <property type="entry name" value="PhdYeFM_antitox"/>
    <property type="match status" value="1"/>
</dbReference>
<evidence type="ECO:0000313" key="4">
    <source>
        <dbReference type="Proteomes" id="UP000250028"/>
    </source>
</evidence>
<evidence type="ECO:0000256" key="1">
    <source>
        <dbReference type="ARBA" id="ARBA00009981"/>
    </source>
</evidence>
<evidence type="ECO:0000313" key="3">
    <source>
        <dbReference type="EMBL" id="SSA35715.1"/>
    </source>
</evidence>
<dbReference type="Proteomes" id="UP000250028">
    <property type="component" value="Unassembled WGS sequence"/>
</dbReference>
<organism evidence="3 4">
    <name type="scientific">Branchiibius hedensis</name>
    <dbReference type="NCBI Taxonomy" id="672460"/>
    <lineage>
        <taxon>Bacteria</taxon>
        <taxon>Bacillati</taxon>
        <taxon>Actinomycetota</taxon>
        <taxon>Actinomycetes</taxon>
        <taxon>Micrococcales</taxon>
        <taxon>Dermacoccaceae</taxon>
        <taxon>Branchiibius</taxon>
    </lineage>
</organism>
<gene>
    <name evidence="3" type="ORF">SAMN04489750_3085</name>
</gene>
<name>A0A2Y8ZUV0_9MICO</name>
<sequence>MRTIKRRELSHHSGAILDEVIKTGEPVRVTNRDGEAVIISKEPVSLYEQWARDGLIEAATPSGVAWADLPTLHTDLDIHDVLDELRGDY</sequence>
<protein>
    <recommendedName>
        <fullName evidence="2">Antitoxin</fullName>
    </recommendedName>
</protein>
<dbReference type="InterPro" id="IPR036165">
    <property type="entry name" value="YefM-like_sf"/>
</dbReference>
<dbReference type="SUPFAM" id="SSF143120">
    <property type="entry name" value="YefM-like"/>
    <property type="match status" value="1"/>
</dbReference>
<proteinExistence type="inferred from homology"/>
<accession>A0A2Y8ZUV0</accession>
<dbReference type="AlphaFoldDB" id="A0A2Y8ZUV0"/>
<evidence type="ECO:0000256" key="2">
    <source>
        <dbReference type="RuleBase" id="RU362080"/>
    </source>
</evidence>
<dbReference type="RefSeq" id="WP_146202596.1">
    <property type="nucleotide sequence ID" value="NZ_QGDN01000001.1"/>
</dbReference>
<dbReference type="EMBL" id="UESZ01000001">
    <property type="protein sequence ID" value="SSA35715.1"/>
    <property type="molecule type" value="Genomic_DNA"/>
</dbReference>
<comment type="function">
    <text evidence="2">Antitoxin component of a type II toxin-antitoxin (TA) system.</text>
</comment>
<dbReference type="Gene3D" id="3.40.1620.10">
    <property type="entry name" value="YefM-like domain"/>
    <property type="match status" value="1"/>
</dbReference>
<reference evidence="4" key="1">
    <citation type="submission" date="2016-10" db="EMBL/GenBank/DDBJ databases">
        <authorList>
            <person name="Varghese N."/>
            <person name="Submissions S."/>
        </authorList>
    </citation>
    <scope>NUCLEOTIDE SEQUENCE [LARGE SCALE GENOMIC DNA]</scope>
    <source>
        <strain evidence="4">DSM 22951</strain>
    </source>
</reference>
<dbReference type="InterPro" id="IPR006442">
    <property type="entry name" value="Antitoxin_Phd/YefM"/>
</dbReference>